<evidence type="ECO:0000259" key="3">
    <source>
        <dbReference type="PROSITE" id="PS50801"/>
    </source>
</evidence>
<dbReference type="RefSeq" id="WP_206643195.1">
    <property type="nucleotide sequence ID" value="NZ_CP071247.1"/>
</dbReference>
<dbReference type="PANTHER" id="PTHR33495">
    <property type="entry name" value="ANTI-SIGMA FACTOR ANTAGONIST TM_1081-RELATED-RELATED"/>
    <property type="match status" value="1"/>
</dbReference>
<dbReference type="Gene3D" id="3.30.750.24">
    <property type="entry name" value="STAS domain"/>
    <property type="match status" value="1"/>
</dbReference>
<name>A0ABX7MNZ2_9GAMM</name>
<dbReference type="Proteomes" id="UP000663555">
    <property type="component" value="Chromosome"/>
</dbReference>
<dbReference type="EMBL" id="CP071247">
    <property type="protein sequence ID" value="QSP93973.1"/>
    <property type="molecule type" value="Genomic_DNA"/>
</dbReference>
<dbReference type="NCBIfam" id="TIGR00377">
    <property type="entry name" value="ant_ant_sig"/>
    <property type="match status" value="1"/>
</dbReference>
<dbReference type="CDD" id="cd07043">
    <property type="entry name" value="STAS_anti-anti-sigma_factors"/>
    <property type="match status" value="1"/>
</dbReference>
<protein>
    <recommendedName>
        <fullName evidence="2">Anti-sigma factor antagonist</fullName>
    </recommendedName>
</protein>
<gene>
    <name evidence="4" type="ORF">LPB19_12305</name>
</gene>
<dbReference type="InterPro" id="IPR003658">
    <property type="entry name" value="Anti-sigma_ant"/>
</dbReference>
<sequence>MANSSEVRKQLENRIKSGAHHLILNLEDVLFMDSSGLAVMVSAYKKTQPISGSIVLAGPAPSVRALLELTRLHEMFEIYADLDAALRDLAA</sequence>
<feature type="domain" description="STAS" evidence="3">
    <location>
        <begin position="1"/>
        <end position="89"/>
    </location>
</feature>
<organism evidence="4 5">
    <name type="scientific">Marinobacter salinisoli</name>
    <dbReference type="NCBI Taxonomy" id="2769486"/>
    <lineage>
        <taxon>Bacteria</taxon>
        <taxon>Pseudomonadati</taxon>
        <taxon>Pseudomonadota</taxon>
        <taxon>Gammaproteobacteria</taxon>
        <taxon>Pseudomonadales</taxon>
        <taxon>Marinobacteraceae</taxon>
        <taxon>Marinobacter</taxon>
    </lineage>
</organism>
<dbReference type="SUPFAM" id="SSF52091">
    <property type="entry name" value="SpoIIaa-like"/>
    <property type="match status" value="1"/>
</dbReference>
<comment type="similarity">
    <text evidence="1 2">Belongs to the anti-sigma-factor antagonist family.</text>
</comment>
<reference evidence="4 5" key="1">
    <citation type="submission" date="2021-03" db="EMBL/GenBank/DDBJ databases">
        <title>Genome sequencing of Marinobacter sp. LPB0319.</title>
        <authorList>
            <person name="Kim J."/>
        </authorList>
    </citation>
    <scope>NUCLEOTIDE SEQUENCE [LARGE SCALE GENOMIC DNA]</scope>
    <source>
        <strain evidence="4 5">LPB0319</strain>
    </source>
</reference>
<proteinExistence type="inferred from homology"/>
<dbReference type="Pfam" id="PF01740">
    <property type="entry name" value="STAS"/>
    <property type="match status" value="1"/>
</dbReference>
<dbReference type="InterPro" id="IPR036513">
    <property type="entry name" value="STAS_dom_sf"/>
</dbReference>
<evidence type="ECO:0000313" key="5">
    <source>
        <dbReference type="Proteomes" id="UP000663555"/>
    </source>
</evidence>
<evidence type="ECO:0000256" key="2">
    <source>
        <dbReference type="RuleBase" id="RU003749"/>
    </source>
</evidence>
<dbReference type="InterPro" id="IPR002645">
    <property type="entry name" value="STAS_dom"/>
</dbReference>
<dbReference type="PROSITE" id="PS50801">
    <property type="entry name" value="STAS"/>
    <property type="match status" value="1"/>
</dbReference>
<evidence type="ECO:0000256" key="1">
    <source>
        <dbReference type="ARBA" id="ARBA00009013"/>
    </source>
</evidence>
<keyword evidence="5" id="KW-1185">Reference proteome</keyword>
<evidence type="ECO:0000313" key="4">
    <source>
        <dbReference type="EMBL" id="QSP93973.1"/>
    </source>
</evidence>
<dbReference type="PANTHER" id="PTHR33495:SF2">
    <property type="entry name" value="ANTI-SIGMA FACTOR ANTAGONIST TM_1081-RELATED"/>
    <property type="match status" value="1"/>
</dbReference>
<accession>A0ABX7MNZ2</accession>